<evidence type="ECO:0000259" key="5">
    <source>
        <dbReference type="Pfam" id="PF24827"/>
    </source>
</evidence>
<evidence type="ECO:0000313" key="6">
    <source>
        <dbReference type="EMBL" id="EGD32349.1"/>
    </source>
</evidence>
<name>F0I7F7_STRSA</name>
<dbReference type="InterPro" id="IPR053138">
    <property type="entry name" value="N-alpha-Ac-DABA_deacetylase"/>
</dbReference>
<feature type="domain" description="Succinylglutamate desuccinylase/Aspartoacylase catalytic" evidence="5">
    <location>
        <begin position="42"/>
        <end position="226"/>
    </location>
</feature>
<reference evidence="6 7" key="1">
    <citation type="submission" date="2011-02" db="EMBL/GenBank/DDBJ databases">
        <authorList>
            <person name="Muzny D."/>
            <person name="Qin X."/>
            <person name="Deng J."/>
            <person name="Jiang H."/>
            <person name="Liu Y."/>
            <person name="Qu J."/>
            <person name="Song X.-Z."/>
            <person name="Zhang L."/>
            <person name="Thornton R."/>
            <person name="Coyle M."/>
            <person name="Francisco L."/>
            <person name="Jackson L."/>
            <person name="Javaid M."/>
            <person name="Korchina V."/>
            <person name="Kovar C."/>
            <person name="Mata R."/>
            <person name="Mathew T."/>
            <person name="Ngo R."/>
            <person name="Nguyen L."/>
            <person name="Nguyen N."/>
            <person name="Okwuonu G."/>
            <person name="Ongeri F."/>
            <person name="Pham C."/>
            <person name="Simmons D."/>
            <person name="Wilczek-Boney K."/>
            <person name="Hale W."/>
            <person name="Jakkamsetti A."/>
            <person name="Pham P."/>
            <person name="Ruth R."/>
            <person name="San Lucas F."/>
            <person name="Warren J."/>
            <person name="Zhang J."/>
            <person name="Zhao Z."/>
            <person name="Zhou C."/>
            <person name="Zhu D."/>
            <person name="Lee S."/>
            <person name="Bess C."/>
            <person name="Blankenburg K."/>
            <person name="Forbes L."/>
            <person name="Fu Q."/>
            <person name="Gubbala S."/>
            <person name="Hirani K."/>
            <person name="Jayaseelan J.C."/>
            <person name="Lara F."/>
            <person name="Munidasa M."/>
            <person name="Palculict T."/>
            <person name="Patil S."/>
            <person name="Pu L.-L."/>
            <person name="Saada N."/>
            <person name="Tang L."/>
            <person name="Weissenberger G."/>
            <person name="Zhu Y."/>
            <person name="Hemphill L."/>
            <person name="Shang Y."/>
            <person name="Youmans B."/>
            <person name="Ayvaz T."/>
            <person name="Ross M."/>
            <person name="Santibanez J."/>
            <person name="Aqrawi P."/>
            <person name="Gross S."/>
            <person name="Joshi V."/>
            <person name="Fowler G."/>
            <person name="Nazareth L."/>
            <person name="Reid J."/>
            <person name="Worley K."/>
            <person name="Petrosino J."/>
            <person name="Highlander S."/>
            <person name="Gibbs R."/>
        </authorList>
    </citation>
    <scope>NUCLEOTIDE SEQUENCE [LARGE SCALE GENOMIC DNA]</scope>
    <source>
        <strain evidence="6 7">SK115</strain>
    </source>
</reference>
<dbReference type="GO" id="GO:0046872">
    <property type="term" value="F:metal ion binding"/>
    <property type="evidence" value="ECO:0007669"/>
    <property type="project" value="UniProtKB-KW"/>
</dbReference>
<dbReference type="Pfam" id="PF24827">
    <property type="entry name" value="AstE_AspA_cat"/>
    <property type="match status" value="1"/>
</dbReference>
<dbReference type="AlphaFoldDB" id="F0I7F7"/>
<organism evidence="6 7">
    <name type="scientific">Streptococcus sanguinis SK115</name>
    <dbReference type="NCBI Taxonomy" id="888810"/>
    <lineage>
        <taxon>Bacteria</taxon>
        <taxon>Bacillati</taxon>
        <taxon>Bacillota</taxon>
        <taxon>Bacilli</taxon>
        <taxon>Lactobacillales</taxon>
        <taxon>Streptococcaceae</taxon>
        <taxon>Streptococcus</taxon>
    </lineage>
</organism>
<evidence type="ECO:0000313" key="7">
    <source>
        <dbReference type="Proteomes" id="UP000003351"/>
    </source>
</evidence>
<dbReference type="GO" id="GO:0016788">
    <property type="term" value="F:hydrolase activity, acting on ester bonds"/>
    <property type="evidence" value="ECO:0007669"/>
    <property type="project" value="InterPro"/>
</dbReference>
<sequence length="329" mass="36830">MKMRIKQELDSMAPCSSYQGSLPITDELAIQYTLLKGQASQPLLTISAAVHGCEYVGVKALMDLAHEWDFNFQGSVLLLHAVNVSGFWARETTLVPEDGLNLNRIFQDQEPVSSLSYQIRSVIESQVFSVSDFLIDLHSGNREELLTPHGYYSLRANPEVMEKSYQMLQASGTPIIYQSQDRGNLYHAASVDYGLPSILLEQGENGTCLPEDVLAMKESVKQVARYLFEGTMPYYKQAPLIFDDSYYLTCQRSGCWMCFVRPNQTVQAGQVIGEICDIYGNILEKVTAKEDGLVLYQKATLVVHQGEVLLAVASKKPESYQTSEREAHD</sequence>
<evidence type="ECO:0000256" key="3">
    <source>
        <dbReference type="ARBA" id="ARBA00022801"/>
    </source>
</evidence>
<comment type="cofactor">
    <cofactor evidence="1">
        <name>Zn(2+)</name>
        <dbReference type="ChEBI" id="CHEBI:29105"/>
    </cofactor>
</comment>
<dbReference type="Proteomes" id="UP000003351">
    <property type="component" value="Unassembled WGS sequence"/>
</dbReference>
<dbReference type="InterPro" id="IPR055438">
    <property type="entry name" value="AstE_AspA_cat"/>
</dbReference>
<dbReference type="Gene3D" id="3.40.630.10">
    <property type="entry name" value="Zn peptidases"/>
    <property type="match status" value="1"/>
</dbReference>
<keyword evidence="4" id="KW-0862">Zinc</keyword>
<accession>F0I7F7</accession>
<keyword evidence="3" id="KW-0378">Hydrolase</keyword>
<dbReference type="SUPFAM" id="SSF53187">
    <property type="entry name" value="Zn-dependent exopeptidases"/>
    <property type="match status" value="1"/>
</dbReference>
<dbReference type="CDD" id="cd06254">
    <property type="entry name" value="M14_ASTE_ASPA-like"/>
    <property type="match status" value="1"/>
</dbReference>
<proteinExistence type="predicted"/>
<dbReference type="HOGENOM" id="CLU_035605_0_0_9"/>
<evidence type="ECO:0000256" key="2">
    <source>
        <dbReference type="ARBA" id="ARBA00022723"/>
    </source>
</evidence>
<dbReference type="PANTHER" id="PTHR37326:SF1">
    <property type="entry name" value="BLL3975 PROTEIN"/>
    <property type="match status" value="1"/>
</dbReference>
<protein>
    <submittedName>
        <fullName evidence="6">Succinylglutamate desuccinylase/aspartoacylase family protein</fullName>
    </submittedName>
</protein>
<dbReference type="PATRIC" id="fig|888810.3.peg.1276"/>
<keyword evidence="2" id="KW-0479">Metal-binding</keyword>
<comment type="caution">
    <text evidence="6">The sequence shown here is derived from an EMBL/GenBank/DDBJ whole genome shotgun (WGS) entry which is preliminary data.</text>
</comment>
<dbReference type="EMBL" id="AEXW01000005">
    <property type="protein sequence ID" value="EGD32349.1"/>
    <property type="molecule type" value="Genomic_DNA"/>
</dbReference>
<evidence type="ECO:0000256" key="4">
    <source>
        <dbReference type="ARBA" id="ARBA00022833"/>
    </source>
</evidence>
<evidence type="ECO:0000256" key="1">
    <source>
        <dbReference type="ARBA" id="ARBA00001947"/>
    </source>
</evidence>
<dbReference type="PANTHER" id="PTHR37326">
    <property type="entry name" value="BLL3975 PROTEIN"/>
    <property type="match status" value="1"/>
</dbReference>
<gene>
    <name evidence="6" type="ORF">HMPREF9382_1303</name>
</gene>